<evidence type="ECO:0000313" key="3">
    <source>
        <dbReference type="EMBL" id="CAE8630825.1"/>
    </source>
</evidence>
<dbReference type="Pfam" id="PF00271">
    <property type="entry name" value="Helicase_C"/>
    <property type="match status" value="1"/>
</dbReference>
<keyword evidence="4" id="KW-1185">Reference proteome</keyword>
<dbReference type="InterPro" id="IPR001650">
    <property type="entry name" value="Helicase_C-like"/>
</dbReference>
<dbReference type="InterPro" id="IPR052511">
    <property type="entry name" value="ATP-dep_Helicase"/>
</dbReference>
<dbReference type="PANTHER" id="PTHR47962">
    <property type="entry name" value="ATP-DEPENDENT HELICASE LHR-RELATED-RELATED"/>
    <property type="match status" value="1"/>
</dbReference>
<dbReference type="OrthoDB" id="16911at2759"/>
<dbReference type="Proteomes" id="UP000654075">
    <property type="component" value="Unassembled WGS sequence"/>
</dbReference>
<reference evidence="3" key="1">
    <citation type="submission" date="2021-02" db="EMBL/GenBank/DDBJ databases">
        <authorList>
            <person name="Dougan E. K."/>
            <person name="Rhodes N."/>
            <person name="Thang M."/>
            <person name="Chan C."/>
        </authorList>
    </citation>
    <scope>NUCLEOTIDE SEQUENCE</scope>
</reference>
<evidence type="ECO:0000259" key="1">
    <source>
        <dbReference type="PROSITE" id="PS51192"/>
    </source>
</evidence>
<feature type="domain" description="Helicase C-terminal" evidence="2">
    <location>
        <begin position="159"/>
        <end position="313"/>
    </location>
</feature>
<dbReference type="GO" id="GO:0016887">
    <property type="term" value="F:ATP hydrolysis activity"/>
    <property type="evidence" value="ECO:0007669"/>
    <property type="project" value="TreeGrafter"/>
</dbReference>
<dbReference type="InterPro" id="IPR027417">
    <property type="entry name" value="P-loop_NTPase"/>
</dbReference>
<comment type="caution">
    <text evidence="3">The sequence shown here is derived from an EMBL/GenBank/DDBJ whole genome shotgun (WGS) entry which is preliminary data.</text>
</comment>
<dbReference type="GO" id="GO:0003677">
    <property type="term" value="F:DNA binding"/>
    <property type="evidence" value="ECO:0007669"/>
    <property type="project" value="TreeGrafter"/>
</dbReference>
<evidence type="ECO:0000313" key="4">
    <source>
        <dbReference type="Proteomes" id="UP000654075"/>
    </source>
</evidence>
<evidence type="ECO:0000259" key="2">
    <source>
        <dbReference type="PROSITE" id="PS51194"/>
    </source>
</evidence>
<feature type="domain" description="Helicase ATP-binding" evidence="1">
    <location>
        <begin position="1"/>
        <end position="139"/>
    </location>
</feature>
<dbReference type="PROSITE" id="PS51192">
    <property type="entry name" value="HELICASE_ATP_BIND_1"/>
    <property type="match status" value="1"/>
</dbReference>
<dbReference type="EMBL" id="CAJNNV010029964">
    <property type="protein sequence ID" value="CAE8630825.1"/>
    <property type="molecule type" value="Genomic_DNA"/>
</dbReference>
<dbReference type="PROSITE" id="PS51194">
    <property type="entry name" value="HELICASE_CTER"/>
    <property type="match status" value="1"/>
</dbReference>
<proteinExistence type="predicted"/>
<dbReference type="AlphaFoldDB" id="A0A813GZP5"/>
<name>A0A813GZP5_POLGL</name>
<dbReference type="InterPro" id="IPR014001">
    <property type="entry name" value="Helicase_ATP-bd"/>
</dbReference>
<dbReference type="SMART" id="SM00490">
    <property type="entry name" value="HELICc"/>
    <property type="match status" value="1"/>
</dbReference>
<dbReference type="Gene3D" id="3.40.50.300">
    <property type="entry name" value="P-loop containing nucleotide triphosphate hydrolases"/>
    <property type="match status" value="2"/>
</dbReference>
<protein>
    <recommendedName>
        <fullName evidence="5">RNA helicase</fullName>
    </recommendedName>
</protein>
<dbReference type="PANTHER" id="PTHR47962:SF7">
    <property type="entry name" value="MITOCHONDRIAL ATP-DEPENDENT HELICASE IRC3-RELATED"/>
    <property type="match status" value="1"/>
</dbReference>
<evidence type="ECO:0008006" key="5">
    <source>
        <dbReference type="Google" id="ProtNLM"/>
    </source>
</evidence>
<organism evidence="3 4">
    <name type="scientific">Polarella glacialis</name>
    <name type="common">Dinoflagellate</name>
    <dbReference type="NCBI Taxonomy" id="89957"/>
    <lineage>
        <taxon>Eukaryota</taxon>
        <taxon>Sar</taxon>
        <taxon>Alveolata</taxon>
        <taxon>Dinophyceae</taxon>
        <taxon>Suessiales</taxon>
        <taxon>Suessiaceae</taxon>
        <taxon>Polarella</taxon>
    </lineage>
</organism>
<accession>A0A813GZP5</accession>
<gene>
    <name evidence="3" type="ORF">PGLA1383_LOCUS47031</name>
</gene>
<sequence length="367" mass="40361">MADLLSELDEGGRACVIVPKLDLMEQVAHLLESMALPGISRVGTGHTPNMDARIFVCVRNSAWRLAHLDFDLLVLDEAHYYEPEMEVQQHVWTASAAGPRPQASTVLNLSARKRLFFSATLRWSRPDFDFDLRTAVRAGVISDYTILVPFMTAGDPKPSLVQLIQDLPTARRILAFCNTVQEAKQFAKLLNAEGVQAGHYNGCTASLQRTRILEDFKKGPSRGGLRVLATVDVLSEGVDLPMADTCLFVEPRRGLRLRQCVGRVLRQHQQKVDALVVSPPIIQDADGRLQADGELVRLLSELAGADPELRKSLAENSFGRVGLVDQRSNRSDDVSSRVAPAVPLEEAATLLATKVYPRALSSYLTAD</sequence>
<feature type="non-terminal residue" evidence="3">
    <location>
        <position position="1"/>
    </location>
</feature>
<dbReference type="SUPFAM" id="SSF52540">
    <property type="entry name" value="P-loop containing nucleoside triphosphate hydrolases"/>
    <property type="match status" value="1"/>
</dbReference>